<dbReference type="PANTHER" id="PTHR34580">
    <property type="match status" value="1"/>
</dbReference>
<comment type="caution">
    <text evidence="3">The sequence shown here is derived from an EMBL/GenBank/DDBJ whole genome shotgun (WGS) entry which is preliminary data.</text>
</comment>
<proteinExistence type="predicted"/>
<dbReference type="RefSeq" id="WP_173807071.1">
    <property type="nucleotide sequence ID" value="NZ_JABSNM010000022.1"/>
</dbReference>
<protein>
    <submittedName>
        <fullName evidence="3">DNA-binding transcriptional regulator YafY</fullName>
    </submittedName>
</protein>
<accession>A0ABX2G9Q7</accession>
<dbReference type="InterPro" id="IPR057727">
    <property type="entry name" value="WCX_dom"/>
</dbReference>
<evidence type="ECO:0000313" key="3">
    <source>
        <dbReference type="EMBL" id="NRT58042.1"/>
    </source>
</evidence>
<keyword evidence="3" id="KW-0238">DNA-binding</keyword>
<dbReference type="PANTHER" id="PTHR34580:SF1">
    <property type="entry name" value="PROTEIN PAFC"/>
    <property type="match status" value="1"/>
</dbReference>
<evidence type="ECO:0000259" key="2">
    <source>
        <dbReference type="Pfam" id="PF25583"/>
    </source>
</evidence>
<keyword evidence="4" id="KW-1185">Reference proteome</keyword>
<name>A0ABX2G9Q7_9BURK</name>
<feature type="domain" description="WYL" evidence="1">
    <location>
        <begin position="164"/>
        <end position="236"/>
    </location>
</feature>
<dbReference type="Proteomes" id="UP001516061">
    <property type="component" value="Unassembled WGS sequence"/>
</dbReference>
<reference evidence="3 4" key="1">
    <citation type="submission" date="2020-05" db="EMBL/GenBank/DDBJ databases">
        <title>Genomic Encyclopedia of Type Strains, Phase IV (KMG-V): Genome sequencing to study the core and pangenomes of soil and plant-associated prokaryotes.</title>
        <authorList>
            <person name="Whitman W."/>
        </authorList>
    </citation>
    <scope>NUCLEOTIDE SEQUENCE [LARGE SCALE GENOMIC DNA]</scope>
    <source>
        <strain evidence="3 4">C29</strain>
    </source>
</reference>
<organism evidence="3 4">
    <name type="scientific">Sphaerotilus uruguayifluvii</name>
    <dbReference type="NCBI Taxonomy" id="2735897"/>
    <lineage>
        <taxon>Bacteria</taxon>
        <taxon>Pseudomonadati</taxon>
        <taxon>Pseudomonadota</taxon>
        <taxon>Betaproteobacteria</taxon>
        <taxon>Burkholderiales</taxon>
        <taxon>Sphaerotilaceae</taxon>
        <taxon>Sphaerotilus</taxon>
    </lineage>
</organism>
<dbReference type="InterPro" id="IPR051534">
    <property type="entry name" value="CBASS_pafABC_assoc_protein"/>
</dbReference>
<evidence type="ECO:0000259" key="1">
    <source>
        <dbReference type="Pfam" id="PF13280"/>
    </source>
</evidence>
<dbReference type="GO" id="GO:0003677">
    <property type="term" value="F:DNA binding"/>
    <property type="evidence" value="ECO:0007669"/>
    <property type="project" value="UniProtKB-KW"/>
</dbReference>
<gene>
    <name evidence="3" type="ORF">HNQ01_003808</name>
</gene>
<feature type="domain" description="WCX" evidence="2">
    <location>
        <begin position="277"/>
        <end position="347"/>
    </location>
</feature>
<dbReference type="Pfam" id="PF25583">
    <property type="entry name" value="WCX"/>
    <property type="match status" value="1"/>
</dbReference>
<evidence type="ECO:0000313" key="4">
    <source>
        <dbReference type="Proteomes" id="UP001516061"/>
    </source>
</evidence>
<dbReference type="Pfam" id="PF13280">
    <property type="entry name" value="WYL"/>
    <property type="match status" value="1"/>
</dbReference>
<dbReference type="InterPro" id="IPR026881">
    <property type="entry name" value="WYL_dom"/>
</dbReference>
<sequence length="365" mass="41615">MPYRQIAAMPAQSKPKTLTRLLDLLQAIPRRSYVSAQTLHTRLAERGHVVTIRSVQRDLQMLREHFPLEVNENSKPHSWRWGVEADQGIGGMNAHEALMVALAEKHLRTALPGHMADSFETVFEEARRQLKKIDGPAGMPRWVDKVRVVSPGLMQRAPRVDDRIHNTLSHALLKGEQVEVYYARVSPTTPDRVHSQRYILHPLGMVLRGSITYLIASQGWRKPPGFYALHRFRRARSTGQPVSLPDPEWTLDDWLASGQAQFGMRPDDPPLSLSLACSQMMANMLREAPLGPDQEIESMHDGRRHVQVTVADTWELRWWLLGRSADVQVLAPSALREDIRQGLKQALDIYDGRFVMPFTERFEPD</sequence>
<dbReference type="EMBL" id="JABSNM010000022">
    <property type="protein sequence ID" value="NRT58042.1"/>
    <property type="molecule type" value="Genomic_DNA"/>
</dbReference>